<feature type="domain" description="Solute-binding protein family 3/N-terminal" evidence="3">
    <location>
        <begin position="41"/>
        <end position="179"/>
    </location>
</feature>
<gene>
    <name evidence="4" type="ORF">GJ700_19085</name>
</gene>
<dbReference type="InterPro" id="IPR001638">
    <property type="entry name" value="Solute-binding_3/MltF_N"/>
</dbReference>
<evidence type="ECO:0000313" key="4">
    <source>
        <dbReference type="EMBL" id="MRV73820.1"/>
    </source>
</evidence>
<dbReference type="SUPFAM" id="SSF53850">
    <property type="entry name" value="Periplasmic binding protein-like II"/>
    <property type="match status" value="1"/>
</dbReference>
<dbReference type="AlphaFoldDB" id="A0A7X2IPV2"/>
<name>A0A7X2IPV2_9BURK</name>
<evidence type="ECO:0000256" key="1">
    <source>
        <dbReference type="ARBA" id="ARBA00022729"/>
    </source>
</evidence>
<accession>A0A7X2IPV2</accession>
<dbReference type="Proteomes" id="UP000446768">
    <property type="component" value="Unassembled WGS sequence"/>
</dbReference>
<comment type="caution">
    <text evidence="4">The sequence shown here is derived from an EMBL/GenBank/DDBJ whole genome shotgun (WGS) entry which is preliminary data.</text>
</comment>
<feature type="signal peptide" evidence="2">
    <location>
        <begin position="1"/>
        <end position="22"/>
    </location>
</feature>
<feature type="chain" id="PRO_5031384730" evidence="2">
    <location>
        <begin position="23"/>
        <end position="247"/>
    </location>
</feature>
<dbReference type="PANTHER" id="PTHR35936">
    <property type="entry name" value="MEMBRANE-BOUND LYTIC MUREIN TRANSGLYCOSYLASE F"/>
    <property type="match status" value="1"/>
</dbReference>
<evidence type="ECO:0000259" key="3">
    <source>
        <dbReference type="Pfam" id="PF00497"/>
    </source>
</evidence>
<reference evidence="4 5" key="1">
    <citation type="submission" date="2019-11" db="EMBL/GenBank/DDBJ databases">
        <title>Novel species isolated from a subtropical stream in China.</title>
        <authorList>
            <person name="Lu H."/>
        </authorList>
    </citation>
    <scope>NUCLEOTIDE SEQUENCE [LARGE SCALE GENOMIC DNA]</scope>
    <source>
        <strain evidence="4 5">FT92W</strain>
    </source>
</reference>
<proteinExistence type="predicted"/>
<keyword evidence="1 2" id="KW-0732">Signal</keyword>
<protein>
    <submittedName>
        <fullName evidence="4">Transporter substrate-binding domain-containing protein</fullName>
    </submittedName>
</protein>
<keyword evidence="5" id="KW-1185">Reference proteome</keyword>
<dbReference type="Pfam" id="PF00497">
    <property type="entry name" value="SBP_bac_3"/>
    <property type="match status" value="1"/>
</dbReference>
<evidence type="ECO:0000256" key="2">
    <source>
        <dbReference type="SAM" id="SignalP"/>
    </source>
</evidence>
<organism evidence="4 5">
    <name type="scientific">Pseudoduganella rivuli</name>
    <dbReference type="NCBI Taxonomy" id="2666085"/>
    <lineage>
        <taxon>Bacteria</taxon>
        <taxon>Pseudomonadati</taxon>
        <taxon>Pseudomonadota</taxon>
        <taxon>Betaproteobacteria</taxon>
        <taxon>Burkholderiales</taxon>
        <taxon>Oxalobacteraceae</taxon>
        <taxon>Telluria group</taxon>
        <taxon>Pseudoduganella</taxon>
    </lineage>
</organism>
<evidence type="ECO:0000313" key="5">
    <source>
        <dbReference type="Proteomes" id="UP000446768"/>
    </source>
</evidence>
<dbReference type="PANTHER" id="PTHR35936:SF35">
    <property type="entry name" value="L-CYSTINE-BINDING PROTEIN TCYJ"/>
    <property type="match status" value="1"/>
</dbReference>
<dbReference type="RefSeq" id="WP_154376791.1">
    <property type="nucleotide sequence ID" value="NZ_WKJJ01000012.1"/>
</dbReference>
<sequence>MPRFFPALLAACLALPGMPACAADPLILGYVARPGLAEVIDGKPAGTYFPTAVAAAEKAGFAVTLQAVTQTRLMAQVQSGQPNYCAVGIFVTPERQMFGKFTLPIYRTPRFIVIAARGKDGAIRQHKTFMSLIEDKQLRMGVIEGYSFGNTLDPLMAAMRGNVDRYVGTFDQGFAKIQAGRFDYMIGFADEFDNWVARTGASRDAFSKIDFPDVLDGVHRHLMCSRAVDDATIDRLNTAIQLLLLHP</sequence>
<dbReference type="Gene3D" id="3.40.190.10">
    <property type="entry name" value="Periplasmic binding protein-like II"/>
    <property type="match status" value="2"/>
</dbReference>
<dbReference type="EMBL" id="WKJJ01000012">
    <property type="protein sequence ID" value="MRV73820.1"/>
    <property type="molecule type" value="Genomic_DNA"/>
</dbReference>